<feature type="transmembrane region" description="Helical" evidence="1">
    <location>
        <begin position="20"/>
        <end position="40"/>
    </location>
</feature>
<dbReference type="EMBL" id="JACGCM010001129">
    <property type="protein sequence ID" value="KAF6161462.1"/>
    <property type="molecule type" value="Genomic_DNA"/>
</dbReference>
<name>A0A7J7N354_9MAGN</name>
<keyword evidence="1" id="KW-0472">Membrane</keyword>
<evidence type="ECO:0000313" key="2">
    <source>
        <dbReference type="EMBL" id="KAF6161462.1"/>
    </source>
</evidence>
<proteinExistence type="predicted"/>
<organism evidence="2 3">
    <name type="scientific">Kingdonia uniflora</name>
    <dbReference type="NCBI Taxonomy" id="39325"/>
    <lineage>
        <taxon>Eukaryota</taxon>
        <taxon>Viridiplantae</taxon>
        <taxon>Streptophyta</taxon>
        <taxon>Embryophyta</taxon>
        <taxon>Tracheophyta</taxon>
        <taxon>Spermatophyta</taxon>
        <taxon>Magnoliopsida</taxon>
        <taxon>Ranunculales</taxon>
        <taxon>Circaeasteraceae</taxon>
        <taxon>Kingdonia</taxon>
    </lineage>
</organism>
<reference evidence="2 3" key="1">
    <citation type="journal article" date="2020" name="IScience">
        <title>Genome Sequencing of the Endangered Kingdonia uniflora (Circaeasteraceae, Ranunculales) Reveals Potential Mechanisms of Evolutionary Specialization.</title>
        <authorList>
            <person name="Sun Y."/>
            <person name="Deng T."/>
            <person name="Zhang A."/>
            <person name="Moore M.J."/>
            <person name="Landis J.B."/>
            <person name="Lin N."/>
            <person name="Zhang H."/>
            <person name="Zhang X."/>
            <person name="Huang J."/>
            <person name="Zhang X."/>
            <person name="Sun H."/>
            <person name="Wang H."/>
        </authorList>
    </citation>
    <scope>NUCLEOTIDE SEQUENCE [LARGE SCALE GENOMIC DNA]</scope>
    <source>
        <strain evidence="2">TB1705</strain>
        <tissue evidence="2">Leaf</tissue>
    </source>
</reference>
<dbReference type="Proteomes" id="UP000541444">
    <property type="component" value="Unassembled WGS sequence"/>
</dbReference>
<sequence>MFHFVSVSIEEKKSLYSNNFFSLFKYFALVFFFIFYSNTFHDLFEYFSSGTLLIRIRLWTYSNIFLQLIS</sequence>
<gene>
    <name evidence="2" type="ORF">GIB67_009341</name>
</gene>
<evidence type="ECO:0000313" key="3">
    <source>
        <dbReference type="Proteomes" id="UP000541444"/>
    </source>
</evidence>
<dbReference type="AlphaFoldDB" id="A0A7J7N354"/>
<accession>A0A7J7N354</accession>
<keyword evidence="1" id="KW-1133">Transmembrane helix</keyword>
<evidence type="ECO:0000256" key="1">
    <source>
        <dbReference type="SAM" id="Phobius"/>
    </source>
</evidence>
<keyword evidence="1" id="KW-0812">Transmembrane</keyword>
<keyword evidence="3" id="KW-1185">Reference proteome</keyword>
<comment type="caution">
    <text evidence="2">The sequence shown here is derived from an EMBL/GenBank/DDBJ whole genome shotgun (WGS) entry which is preliminary data.</text>
</comment>
<protein>
    <submittedName>
        <fullName evidence="2">Uncharacterized protein</fullName>
    </submittedName>
</protein>